<name>A0A5C5FLV7_9BASI</name>
<dbReference type="InterPro" id="IPR046530">
    <property type="entry name" value="BIM1-like_dom"/>
</dbReference>
<dbReference type="STRING" id="5288.A0A5C5FLV7"/>
<comment type="caution">
    <text evidence="10">The sequence shown here is derived from an EMBL/GenBank/DDBJ whole genome shotgun (WGS) entry which is preliminary data.</text>
</comment>
<dbReference type="EMBL" id="SOZI01000184">
    <property type="protein sequence ID" value="TNY17665.1"/>
    <property type="molecule type" value="Genomic_DNA"/>
</dbReference>
<feature type="region of interest" description="Disordered" evidence="8">
    <location>
        <begin position="166"/>
        <end position="199"/>
    </location>
</feature>
<evidence type="ECO:0000313" key="11">
    <source>
        <dbReference type="Proteomes" id="UP000311382"/>
    </source>
</evidence>
<dbReference type="GO" id="GO:0005886">
    <property type="term" value="C:plasma membrane"/>
    <property type="evidence" value="ECO:0007669"/>
    <property type="project" value="UniProtKB-SubCell"/>
</dbReference>
<keyword evidence="11" id="KW-1185">Reference proteome</keyword>
<feature type="compositionally biased region" description="Low complexity" evidence="8">
    <location>
        <begin position="166"/>
        <end position="189"/>
    </location>
</feature>
<sequence length="199" mass="19909">AHFTLDYPPTRGFDEDIESQFCGGFSTPSSARTPFPLSGSAPVTIGSHHASADVAIFLSLDSNPTSFADFNETSTGQSYGPLKPFGQISGTGDYCFTVDVASLGLSDLSNGTVATLQVEYNGGDGYLFQCADVVLVSDFSLPSNVSCANPTESAASSGSASMSASASNTAASGSTGPSASANPSSGAMSNKAVLGGGLV</sequence>
<comment type="subcellular location">
    <subcellularLocation>
        <location evidence="1">Cell membrane</location>
        <topology evidence="1">Lipid-anchor</topology>
        <topology evidence="1">GPI-anchor</topology>
    </subcellularLocation>
</comment>
<evidence type="ECO:0000313" key="10">
    <source>
        <dbReference type="EMBL" id="TNY17665.1"/>
    </source>
</evidence>
<feature type="non-terminal residue" evidence="10">
    <location>
        <position position="199"/>
    </location>
</feature>
<reference evidence="10 11" key="1">
    <citation type="submission" date="2019-03" db="EMBL/GenBank/DDBJ databases">
        <title>Rhodosporidium diobovatum UCD-FST 08-225 genome sequencing, assembly, and annotation.</title>
        <authorList>
            <person name="Fakankun I.U."/>
            <person name="Fristensky B."/>
            <person name="Levin D.B."/>
        </authorList>
    </citation>
    <scope>NUCLEOTIDE SEQUENCE [LARGE SCALE GENOMIC DNA]</scope>
    <source>
        <strain evidence="10 11">UCD-FST 08-225</strain>
    </source>
</reference>
<evidence type="ECO:0000256" key="8">
    <source>
        <dbReference type="SAM" id="MobiDB-lite"/>
    </source>
</evidence>
<dbReference type="OrthoDB" id="2146436at2759"/>
<keyword evidence="2" id="KW-1003">Cell membrane</keyword>
<evidence type="ECO:0000259" key="9">
    <source>
        <dbReference type="Pfam" id="PF20238"/>
    </source>
</evidence>
<organism evidence="10 11">
    <name type="scientific">Rhodotorula diobovata</name>
    <dbReference type="NCBI Taxonomy" id="5288"/>
    <lineage>
        <taxon>Eukaryota</taxon>
        <taxon>Fungi</taxon>
        <taxon>Dikarya</taxon>
        <taxon>Basidiomycota</taxon>
        <taxon>Pucciniomycotina</taxon>
        <taxon>Microbotryomycetes</taxon>
        <taxon>Sporidiobolales</taxon>
        <taxon>Sporidiobolaceae</taxon>
        <taxon>Rhodotorula</taxon>
    </lineage>
</organism>
<evidence type="ECO:0000256" key="3">
    <source>
        <dbReference type="ARBA" id="ARBA00022622"/>
    </source>
</evidence>
<dbReference type="InterPro" id="IPR046936">
    <property type="entry name" value="BIM1-like"/>
</dbReference>
<keyword evidence="3" id="KW-0336">GPI-anchor</keyword>
<keyword evidence="4" id="KW-0732">Signal</keyword>
<gene>
    <name evidence="10" type="ORF">DMC30DRAFT_333637</name>
</gene>
<keyword evidence="6" id="KW-0325">Glycoprotein</keyword>
<keyword evidence="5" id="KW-0472">Membrane</keyword>
<evidence type="ECO:0000256" key="2">
    <source>
        <dbReference type="ARBA" id="ARBA00022475"/>
    </source>
</evidence>
<feature type="non-terminal residue" evidence="10">
    <location>
        <position position="1"/>
    </location>
</feature>
<proteinExistence type="predicted"/>
<evidence type="ECO:0000256" key="6">
    <source>
        <dbReference type="ARBA" id="ARBA00023180"/>
    </source>
</evidence>
<evidence type="ECO:0000256" key="7">
    <source>
        <dbReference type="ARBA" id="ARBA00023288"/>
    </source>
</evidence>
<dbReference type="CDD" id="cd21176">
    <property type="entry name" value="LPMO_auxiliary-like"/>
    <property type="match status" value="1"/>
</dbReference>
<protein>
    <recommendedName>
        <fullName evidence="9">Copper acquisition factor BIM1-like domain-containing protein</fullName>
    </recommendedName>
</protein>
<evidence type="ECO:0000256" key="1">
    <source>
        <dbReference type="ARBA" id="ARBA00004609"/>
    </source>
</evidence>
<dbReference type="Pfam" id="PF20238">
    <property type="entry name" value="BIM1-like_dom"/>
    <property type="match status" value="1"/>
</dbReference>
<evidence type="ECO:0000256" key="4">
    <source>
        <dbReference type="ARBA" id="ARBA00022729"/>
    </source>
</evidence>
<dbReference type="Proteomes" id="UP000311382">
    <property type="component" value="Unassembled WGS sequence"/>
</dbReference>
<accession>A0A5C5FLV7</accession>
<evidence type="ECO:0000256" key="5">
    <source>
        <dbReference type="ARBA" id="ARBA00023136"/>
    </source>
</evidence>
<dbReference type="PANTHER" id="PTHR34992">
    <property type="entry name" value="HYPHAL ANASTAMOSIS-7 PROTEIN"/>
    <property type="match status" value="1"/>
</dbReference>
<dbReference type="PANTHER" id="PTHR34992:SF11">
    <property type="entry name" value="COPPER ACQUISITION FACTOR BIM1-LIKE DOMAIN-CONTAINING PROTEIN"/>
    <property type="match status" value="1"/>
</dbReference>
<dbReference type="AlphaFoldDB" id="A0A5C5FLV7"/>
<dbReference type="GO" id="GO:0098552">
    <property type="term" value="C:side of membrane"/>
    <property type="evidence" value="ECO:0007669"/>
    <property type="project" value="UniProtKB-KW"/>
</dbReference>
<keyword evidence="7" id="KW-0449">Lipoprotein</keyword>
<feature type="domain" description="Copper acquisition factor BIM1-like" evidence="9">
    <location>
        <begin position="1"/>
        <end position="151"/>
    </location>
</feature>